<dbReference type="PANTHER" id="PTHR43581:SF4">
    <property type="entry name" value="ATP_GTP PHOSPHATASE"/>
    <property type="match status" value="1"/>
</dbReference>
<dbReference type="SUPFAM" id="SSF52540">
    <property type="entry name" value="P-loop containing nucleoside triphosphate hydrolases"/>
    <property type="match status" value="1"/>
</dbReference>
<dbReference type="Pfam" id="PF13304">
    <property type="entry name" value="AAA_21"/>
    <property type="match status" value="1"/>
</dbReference>
<evidence type="ECO:0000313" key="2">
    <source>
        <dbReference type="EMBL" id="XDU65347.1"/>
    </source>
</evidence>
<organism evidence="2">
    <name type="scientific">Leptotrichia mesophila</name>
    <dbReference type="NCBI Taxonomy" id="3239303"/>
    <lineage>
        <taxon>Bacteria</taxon>
        <taxon>Fusobacteriati</taxon>
        <taxon>Fusobacteriota</taxon>
        <taxon>Fusobacteriia</taxon>
        <taxon>Fusobacteriales</taxon>
        <taxon>Leptotrichiaceae</taxon>
        <taxon>Leptotrichia</taxon>
    </lineage>
</organism>
<dbReference type="KEGG" id="lmes:AB8B23_04115"/>
<reference evidence="2" key="1">
    <citation type="submission" date="2024-07" db="EMBL/GenBank/DDBJ databases">
        <authorList>
            <person name="Li X.-J."/>
            <person name="Wang X."/>
        </authorList>
    </citation>
    <scope>NUCLEOTIDE SEQUENCE</scope>
    <source>
        <strain evidence="2">HSP-342</strain>
    </source>
</reference>
<name>A0AB39VC83_9FUSO</name>
<dbReference type="InterPro" id="IPR003959">
    <property type="entry name" value="ATPase_AAA_core"/>
</dbReference>
<dbReference type="RefSeq" id="WP_369713559.1">
    <property type="nucleotide sequence ID" value="NZ_CP165646.1"/>
</dbReference>
<sequence length="547" mass="64139">MILKVVIDKFRLAEDLEIEIGKNLTAICGQNGTMKSTLLGCIAQPFGVGRGRKKDDKKEKYSDCMIVNQKFYTDINDIFKFSKEYDLPGNHVYHVYFDKDSNIMKQEEKIVYENPLQVKSRKRPVGEKKHIRFVTGKERSTGKGNIPIPVVYLGLSRLYPIGEVDNLKENSLELSNEEIKFLKENYSEILLSFDSEEYKDEIKLIDKNKISTGGISTNSYDWQTISAGQDNIGKIILTVLEFKRLKEKFKENYFGGILLIDELEATLYPGAQKKLIEFLNRYSARYDIKVIFTTHSLEIIEELLNSKTYNNSKVNFLDKTRGSLINKTRIDYNEIRNNILVKINEENNNRKEIKIDVFFEDEEGEYLFKRIVLSNIKKYCTLYPLKIGITNIASISNKISQLENGIIIYDADYNKKSVNYKNNFKKDVENHKNSLFFPGAKSLEKECLEILLNMKMNDKFWDECKCNSKQKFQAQRLKYTSTSKPEREQDKQWFLKERKNFGTNGKKLMEKFEVKYRKEIEEFNKELEKKLINQLKKNYGIVKERLK</sequence>
<dbReference type="InterPro" id="IPR051396">
    <property type="entry name" value="Bact_Antivir_Def_Nuclease"/>
</dbReference>
<dbReference type="Gene3D" id="3.40.50.300">
    <property type="entry name" value="P-loop containing nucleotide triphosphate hydrolases"/>
    <property type="match status" value="2"/>
</dbReference>
<dbReference type="GO" id="GO:0016887">
    <property type="term" value="F:ATP hydrolysis activity"/>
    <property type="evidence" value="ECO:0007669"/>
    <property type="project" value="InterPro"/>
</dbReference>
<proteinExistence type="predicted"/>
<dbReference type="AlphaFoldDB" id="A0AB39VC83"/>
<protein>
    <submittedName>
        <fullName evidence="2">AAA family ATPase</fullName>
    </submittedName>
</protein>
<dbReference type="EMBL" id="CP165646">
    <property type="protein sequence ID" value="XDU65347.1"/>
    <property type="molecule type" value="Genomic_DNA"/>
</dbReference>
<evidence type="ECO:0000259" key="1">
    <source>
        <dbReference type="Pfam" id="PF13304"/>
    </source>
</evidence>
<dbReference type="PANTHER" id="PTHR43581">
    <property type="entry name" value="ATP/GTP PHOSPHATASE"/>
    <property type="match status" value="1"/>
</dbReference>
<accession>A0AB39VC83</accession>
<dbReference type="GO" id="GO:0005524">
    <property type="term" value="F:ATP binding"/>
    <property type="evidence" value="ECO:0007669"/>
    <property type="project" value="InterPro"/>
</dbReference>
<dbReference type="InterPro" id="IPR027417">
    <property type="entry name" value="P-loop_NTPase"/>
</dbReference>
<feature type="domain" description="ATPase AAA-type core" evidence="1">
    <location>
        <begin position="24"/>
        <end position="301"/>
    </location>
</feature>
<gene>
    <name evidence="2" type="ORF">AB8B23_04115</name>
</gene>